<proteinExistence type="predicted"/>
<evidence type="ECO:0000313" key="1">
    <source>
        <dbReference type="EMBL" id="RGS49373.1"/>
    </source>
</evidence>
<protein>
    <submittedName>
        <fullName evidence="1">Uncharacterized protein</fullName>
    </submittedName>
</protein>
<dbReference type="RefSeq" id="WP_118318570.1">
    <property type="nucleotide sequence ID" value="NZ_QRVM01000001.1"/>
</dbReference>
<accession>A0A412JAG0</accession>
<sequence length="154" mass="18489">MTCYENTYVECIYNRVSESNLKRRACKPFSYRKERNCIGFESQSDRPVFIDEKRKLYILYMYEEYKCKAYKLCENLSHLKICSDLSLNSDIYVICVDFKQLTNEVFQKALYQAQVLWVGYGLKEYGYTLRRKLPYESFDCVFFKDQNEGIGVYE</sequence>
<gene>
    <name evidence="1" type="ORF">DWX92_00110</name>
</gene>
<name>A0A412JAG0_9FIRM</name>
<comment type="caution">
    <text evidence="1">The sequence shown here is derived from an EMBL/GenBank/DDBJ whole genome shotgun (WGS) entry which is preliminary data.</text>
</comment>
<evidence type="ECO:0000313" key="2">
    <source>
        <dbReference type="Proteomes" id="UP000285274"/>
    </source>
</evidence>
<dbReference type="EMBL" id="QRVM01000001">
    <property type="protein sequence ID" value="RGS49373.1"/>
    <property type="molecule type" value="Genomic_DNA"/>
</dbReference>
<dbReference type="AlphaFoldDB" id="A0A412JAG0"/>
<dbReference type="Proteomes" id="UP000285274">
    <property type="component" value="Unassembled WGS sequence"/>
</dbReference>
<reference evidence="1 2" key="1">
    <citation type="submission" date="2018-08" db="EMBL/GenBank/DDBJ databases">
        <title>A genome reference for cultivated species of the human gut microbiota.</title>
        <authorList>
            <person name="Zou Y."/>
            <person name="Xue W."/>
            <person name="Luo G."/>
        </authorList>
    </citation>
    <scope>NUCLEOTIDE SEQUENCE [LARGE SCALE GENOMIC DNA]</scope>
    <source>
        <strain evidence="1 2">AF22-10AC</strain>
    </source>
</reference>
<organism evidence="1 2">
    <name type="scientific">Holdemanella biformis</name>
    <dbReference type="NCBI Taxonomy" id="1735"/>
    <lineage>
        <taxon>Bacteria</taxon>
        <taxon>Bacillati</taxon>
        <taxon>Bacillota</taxon>
        <taxon>Erysipelotrichia</taxon>
        <taxon>Erysipelotrichales</taxon>
        <taxon>Erysipelotrichaceae</taxon>
        <taxon>Holdemanella</taxon>
    </lineage>
</organism>